<evidence type="ECO:0000313" key="5">
    <source>
        <dbReference type="EMBL" id="POM84326.1"/>
    </source>
</evidence>
<dbReference type="Proteomes" id="UP000236928">
    <property type="component" value="Unassembled WGS sequence"/>
</dbReference>
<dbReference type="GO" id="GO:0006264">
    <property type="term" value="P:mitochondrial DNA replication"/>
    <property type="evidence" value="ECO:0007669"/>
    <property type="project" value="TreeGrafter"/>
</dbReference>
<accession>A0A2P4Z2U0</accession>
<dbReference type="GO" id="GO:0003682">
    <property type="term" value="F:chromatin binding"/>
    <property type="evidence" value="ECO:0007669"/>
    <property type="project" value="TreeGrafter"/>
</dbReference>
<dbReference type="GO" id="GO:0003887">
    <property type="term" value="F:DNA-directed DNA polymerase activity"/>
    <property type="evidence" value="ECO:0007669"/>
    <property type="project" value="UniProtKB-EC"/>
</dbReference>
<evidence type="ECO:0000256" key="3">
    <source>
        <dbReference type="ARBA" id="ARBA00044768"/>
    </source>
</evidence>
<dbReference type="PANTHER" id="PTHR31399:SF0">
    <property type="entry name" value="DNA-DIRECTED PRIMASE_POLYMERASE PROTEIN"/>
    <property type="match status" value="1"/>
</dbReference>
<dbReference type="EMBL" id="JIBK01000041">
    <property type="protein sequence ID" value="POM84326.1"/>
    <property type="molecule type" value="Genomic_DNA"/>
</dbReference>
<dbReference type="GO" id="GO:0031297">
    <property type="term" value="P:replication fork processing"/>
    <property type="evidence" value="ECO:0007669"/>
    <property type="project" value="TreeGrafter"/>
</dbReference>
<gene>
    <name evidence="5" type="ORF">CmeUKMEL1_11835</name>
</gene>
<name>A0A2P4Z2U0_9CRYT</name>
<evidence type="ECO:0000256" key="4">
    <source>
        <dbReference type="ARBA" id="ARBA00047303"/>
    </source>
</evidence>
<dbReference type="InterPro" id="IPR044917">
    <property type="entry name" value="PRIMPOL"/>
</dbReference>
<dbReference type="GO" id="GO:0042276">
    <property type="term" value="P:error-prone translesion synthesis"/>
    <property type="evidence" value="ECO:0007669"/>
    <property type="project" value="InterPro"/>
</dbReference>
<dbReference type="GO" id="GO:0005759">
    <property type="term" value="C:mitochondrial matrix"/>
    <property type="evidence" value="ECO:0007669"/>
    <property type="project" value="TreeGrafter"/>
</dbReference>
<comment type="catalytic activity">
    <reaction evidence="2">
        <text>ssDNA + n NTP = ssDNA/pppN(pN)n-1 hybrid + (n-1) diphosphate.</text>
        <dbReference type="EC" id="2.7.7.102"/>
    </reaction>
</comment>
<dbReference type="EC" id="2.7.7.102" evidence="3"/>
<dbReference type="GO" id="GO:0005634">
    <property type="term" value="C:nucleus"/>
    <property type="evidence" value="ECO:0007669"/>
    <property type="project" value="TreeGrafter"/>
</dbReference>
<dbReference type="AlphaFoldDB" id="A0A2P4Z2U0"/>
<reference evidence="5 6" key="1">
    <citation type="submission" date="2014-04" db="EMBL/GenBank/DDBJ databases">
        <title>Comparative Genomics of Cryptosporidium Species.</title>
        <authorList>
            <person name="Silva J.C."/>
            <person name="Su Q."/>
            <person name="Chalmers R."/>
            <person name="Chibucos M.C."/>
            <person name="Elwin K."/>
            <person name="Godinez A."/>
            <person name="Guo F."/>
            <person name="Huynh K."/>
            <person name="Orvis J."/>
            <person name="Ott S."/>
            <person name="Sadzewicz L."/>
            <person name="Sengamalay N."/>
            <person name="Shetty A."/>
            <person name="Sun M."/>
            <person name="Tallon L."/>
            <person name="Xiao L."/>
            <person name="Zhang H."/>
            <person name="Fraser C.M."/>
            <person name="Zhu G."/>
            <person name="Kissinger J."/>
            <person name="Widmer G."/>
        </authorList>
    </citation>
    <scope>NUCLEOTIDE SEQUENCE [LARGE SCALE GENOMIC DNA]</scope>
    <source>
        <strain evidence="5 6">UKMEL1</strain>
    </source>
</reference>
<evidence type="ECO:0000313" key="6">
    <source>
        <dbReference type="Proteomes" id="UP000236928"/>
    </source>
</evidence>
<proteinExistence type="predicted"/>
<evidence type="ECO:0000256" key="2">
    <source>
        <dbReference type="ARBA" id="ARBA00044677"/>
    </source>
</evidence>
<sequence length="502" mass="59874">MAYTLKNLEKTVLNKPRIFSNLKRKNKSISENKDHIYYELLENKYINPYLDHIDYSAIFKRFFSQKDATEYYDSINSHFGEIEGSEDSRILPIGVFAEETSINGSRNYIVSSYESIWNYISSLCKYERHVYEVILISQPCWLYFDIEYNKNQYNLDDNRILIDFTNNLKLWIKLVFGYSINKNDIIYLCSSNADKFSYHIIIKRIDMVQNFSTLFKDNISMKIFVTHFISFLNKNSVSLDESDHFKLQNIIDTGVYTRNRCFRMLYSSKFGKKTILEIDEMNTNFALTEILPIRLFRTMITFLNARNHSKSNFISRKNVINQLCLDLEKFCLSKICRINEISFNEYKSNENTKFIPRHLVKLTEYVILFWKKLSEELKNDPELMLSNLEESKLIDYCLKKINFDFDDKISIRIQMFISSTMYFKEKELIIISVSKLNKLCFNIEREHISNGIKLIIDFHNKRFYQKCFDPDCINFKSRSFTIPESLINYSYDILELSEMISF</sequence>
<organism evidence="5 6">
    <name type="scientific">Cryptosporidium meleagridis</name>
    <dbReference type="NCBI Taxonomy" id="93969"/>
    <lineage>
        <taxon>Eukaryota</taxon>
        <taxon>Sar</taxon>
        <taxon>Alveolata</taxon>
        <taxon>Apicomplexa</taxon>
        <taxon>Conoidasida</taxon>
        <taxon>Coccidia</taxon>
        <taxon>Eucoccidiorida</taxon>
        <taxon>Eimeriorina</taxon>
        <taxon>Cryptosporidiidae</taxon>
        <taxon>Cryptosporidium</taxon>
    </lineage>
</organism>
<dbReference type="VEuPathDB" id="CryptoDB:CmeUKMEL1_11835"/>
<comment type="catalytic activity">
    <reaction evidence="4">
        <text>DNA(n) + a 2'-deoxyribonucleoside 5'-triphosphate = DNA(n+1) + diphosphate</text>
        <dbReference type="Rhea" id="RHEA:22508"/>
        <dbReference type="Rhea" id="RHEA-COMP:17339"/>
        <dbReference type="Rhea" id="RHEA-COMP:17340"/>
        <dbReference type="ChEBI" id="CHEBI:33019"/>
        <dbReference type="ChEBI" id="CHEBI:61560"/>
        <dbReference type="ChEBI" id="CHEBI:173112"/>
        <dbReference type="EC" id="2.7.7.7"/>
    </reaction>
    <physiologicalReaction direction="left-to-right" evidence="4">
        <dbReference type="Rhea" id="RHEA:22509"/>
    </physiologicalReaction>
</comment>
<protein>
    <recommendedName>
        <fullName evidence="1">DNA-directed primase/polymerase protein</fullName>
        <ecNumber evidence="3">2.7.7.102</ecNumber>
    </recommendedName>
</protein>
<keyword evidence="6" id="KW-1185">Reference proteome</keyword>
<dbReference type="Pfam" id="PF03121">
    <property type="entry name" value="Herpes_UL52"/>
    <property type="match status" value="1"/>
</dbReference>
<dbReference type="OrthoDB" id="5988181at2759"/>
<dbReference type="GO" id="GO:0009411">
    <property type="term" value="P:response to UV"/>
    <property type="evidence" value="ECO:0007669"/>
    <property type="project" value="TreeGrafter"/>
</dbReference>
<dbReference type="PANTHER" id="PTHR31399">
    <property type="entry name" value="DNA-DIRECTED PRIMASE / POLYMERASE PROTEIN"/>
    <property type="match status" value="1"/>
</dbReference>
<comment type="caution">
    <text evidence="5">The sequence shown here is derived from an EMBL/GenBank/DDBJ whole genome shotgun (WGS) entry which is preliminary data.</text>
</comment>
<evidence type="ECO:0000256" key="1">
    <source>
        <dbReference type="ARBA" id="ARBA00026139"/>
    </source>
</evidence>